<comment type="caution">
    <text evidence="1">The sequence shown here is derived from an EMBL/GenBank/DDBJ whole genome shotgun (WGS) entry which is preliminary data.</text>
</comment>
<gene>
    <name evidence="1" type="ORF">F5148DRAFT_1164644</name>
</gene>
<sequence>MGELRRHGSRTRKGASQNHDRQQTLFDHFLVTRKSTPAPIPVDPNNPSDDEHPSQTIAERTGTKGCHDLEFPEMSPAEHADDMAHTCSYPSDSSIQDIADNIGQSQEECSVDHEHIPPLSPYDLSSAGGSSQAYVGLVAGSDSTEAGMCSSASSQAPSREDCSHVIDLTVEEGTSKAPISIEESPIIKSGALTLTSADPIPFQPFPLGKWKQCKDGAPAPPFPNASTQHIRGSFMRVQPSPINFARGRRRVIRSPLDPGPRLPFNENEGPNVDRISVQDVRSRRVGSSGHQADMNAVLNHHADLHPAISSIFGLASELHGVKEAPQQHWSQKWRPRRAEHILGNEKNACYLREWMHALRLHFDAEPSSALKSTKQPRGNRKKRKRAKQRPEIVREVTRKRKKAGDLDGWLIDGDDDDEDNDCSSDFDDWSLPSSCDPRGSPSISFGKKIRNTILLVGPHGCGKTAAVYACVEELGWNVFEVHPGLGKRGGTHLDDLIGNVGKNHTLPQPLPFQRGRSEPPSPVKRRSTNPVGTVDGHRDTELHPQSAVLIEEADVVFADEPGFWPSVVSFIRDCRRPVIITCNDVSLIPVETLPLQTTLTFNLPPMSLTRPLLSAICQVEGRSTVELEDTSRLEGLAVTADLRRHISQCQLGLADSGYQSLGQRPNTAADVIFSLRVKAEIPAVMKAEQEGRRNLCILQQSLRGADLASYLDACVLLSEPHALEVADIHPDDPIGYKVMKITQRAVMPVQPEYYSRDVDVATAALRSFEGVVERCFPSVPLDHTRDVAPWPNREQYRSQLWEGLKTDPALEGLVDLPRLYLDYRPLIGMMVTVEDKEMERVTKRVKGRSRRLTQNSQKRQDDDVRWLNATERLRGAVRAGELCCSW</sequence>
<dbReference type="Proteomes" id="UP001207468">
    <property type="component" value="Unassembled WGS sequence"/>
</dbReference>
<dbReference type="EMBL" id="JAGFNK010000011">
    <property type="protein sequence ID" value="KAI9512186.1"/>
    <property type="molecule type" value="Genomic_DNA"/>
</dbReference>
<evidence type="ECO:0000313" key="2">
    <source>
        <dbReference type="Proteomes" id="UP001207468"/>
    </source>
</evidence>
<accession>A0ACC0UKK7</accession>
<evidence type="ECO:0000313" key="1">
    <source>
        <dbReference type="EMBL" id="KAI9512186.1"/>
    </source>
</evidence>
<organism evidence="1 2">
    <name type="scientific">Russula earlei</name>
    <dbReference type="NCBI Taxonomy" id="71964"/>
    <lineage>
        <taxon>Eukaryota</taxon>
        <taxon>Fungi</taxon>
        <taxon>Dikarya</taxon>
        <taxon>Basidiomycota</taxon>
        <taxon>Agaricomycotina</taxon>
        <taxon>Agaricomycetes</taxon>
        <taxon>Russulales</taxon>
        <taxon>Russulaceae</taxon>
        <taxon>Russula</taxon>
    </lineage>
</organism>
<reference evidence="1" key="1">
    <citation type="submission" date="2021-03" db="EMBL/GenBank/DDBJ databases">
        <title>Evolutionary priming and transition to the ectomycorrhizal habit in an iconic lineage of mushroom-forming fungi: is preadaptation a requirement?</title>
        <authorList>
            <consortium name="DOE Joint Genome Institute"/>
            <person name="Looney B.P."/>
            <person name="Miyauchi S."/>
            <person name="Morin E."/>
            <person name="Drula E."/>
            <person name="Courty P.E."/>
            <person name="Chicoki N."/>
            <person name="Fauchery L."/>
            <person name="Kohler A."/>
            <person name="Kuo A."/>
            <person name="LaButti K."/>
            <person name="Pangilinan J."/>
            <person name="Lipzen A."/>
            <person name="Riley R."/>
            <person name="Andreopoulos W."/>
            <person name="He G."/>
            <person name="Johnson J."/>
            <person name="Barry K.W."/>
            <person name="Grigoriev I.V."/>
            <person name="Nagy L."/>
            <person name="Hibbett D."/>
            <person name="Henrissat B."/>
            <person name="Matheny P.B."/>
            <person name="Labbe J."/>
            <person name="Martin A.F."/>
        </authorList>
    </citation>
    <scope>NUCLEOTIDE SEQUENCE</scope>
    <source>
        <strain evidence="1">BPL698</strain>
    </source>
</reference>
<name>A0ACC0UKK7_9AGAM</name>
<keyword evidence="2" id="KW-1185">Reference proteome</keyword>
<proteinExistence type="predicted"/>
<protein>
    <submittedName>
        <fullName evidence="1">Uncharacterized protein</fullName>
    </submittedName>
</protein>